<evidence type="ECO:0000256" key="5">
    <source>
        <dbReference type="ARBA" id="ARBA00047658"/>
    </source>
</evidence>
<accession>A0A9N9VEU0</accession>
<dbReference type="GO" id="GO:0004663">
    <property type="term" value="F:Rab geranylgeranyltransferase activity"/>
    <property type="evidence" value="ECO:0007669"/>
    <property type="project" value="UniProtKB-UniRule"/>
</dbReference>
<dbReference type="PROSITE" id="PS51147">
    <property type="entry name" value="PFTA"/>
    <property type="match status" value="5"/>
</dbReference>
<evidence type="ECO:0000313" key="8">
    <source>
        <dbReference type="EMBL" id="CAH0020441.1"/>
    </source>
</evidence>
<protein>
    <recommendedName>
        <fullName evidence="6">Geranylgeranyl transferase type-2 subunit alpha</fullName>
        <ecNumber evidence="6">2.5.1.60</ecNumber>
    </recommendedName>
    <alternativeName>
        <fullName evidence="6">Geranylgeranyl transferase type II subunit alpha</fullName>
    </alternativeName>
</protein>
<evidence type="ECO:0000313" key="9">
    <source>
        <dbReference type="Proteomes" id="UP000696573"/>
    </source>
</evidence>
<comment type="function">
    <text evidence="6">Catalyzes the transfer of a geranyl-geranyl moiety from geranyl-geranyl pyrophosphate to cysteines occuring in specific C-terminal amino acid sequences.</text>
</comment>
<keyword evidence="2 6" id="KW-0637">Prenyltransferase</keyword>
<dbReference type="GO" id="GO:0005968">
    <property type="term" value="C:Rab-protein geranylgeranyltransferase complex"/>
    <property type="evidence" value="ECO:0007669"/>
    <property type="project" value="TreeGrafter"/>
</dbReference>
<feature type="compositionally biased region" description="Polar residues" evidence="7">
    <location>
        <begin position="71"/>
        <end position="83"/>
    </location>
</feature>
<evidence type="ECO:0000256" key="6">
    <source>
        <dbReference type="RuleBase" id="RU367120"/>
    </source>
</evidence>
<dbReference type="EC" id="2.5.1.60" evidence="6"/>
<organism evidence="8 9">
    <name type="scientific">Clonostachys rhizophaga</name>
    <dbReference type="NCBI Taxonomy" id="160324"/>
    <lineage>
        <taxon>Eukaryota</taxon>
        <taxon>Fungi</taxon>
        <taxon>Dikarya</taxon>
        <taxon>Ascomycota</taxon>
        <taxon>Pezizomycotina</taxon>
        <taxon>Sordariomycetes</taxon>
        <taxon>Hypocreomycetidae</taxon>
        <taxon>Hypocreales</taxon>
        <taxon>Bionectriaceae</taxon>
        <taxon>Clonostachys</taxon>
    </lineage>
</organism>
<dbReference type="AlphaFoldDB" id="A0A9N9VEU0"/>
<keyword evidence="4" id="KW-0677">Repeat</keyword>
<feature type="compositionally biased region" description="Low complexity" evidence="7">
    <location>
        <begin position="121"/>
        <end position="151"/>
    </location>
</feature>
<comment type="catalytic activity">
    <reaction evidence="5 6">
        <text>geranylgeranyl diphosphate + L-cysteinyl-[protein] = S-geranylgeranyl-L-cysteinyl-[protein] + diphosphate</text>
        <dbReference type="Rhea" id="RHEA:21240"/>
        <dbReference type="Rhea" id="RHEA-COMP:10131"/>
        <dbReference type="Rhea" id="RHEA-COMP:11537"/>
        <dbReference type="ChEBI" id="CHEBI:29950"/>
        <dbReference type="ChEBI" id="CHEBI:33019"/>
        <dbReference type="ChEBI" id="CHEBI:57533"/>
        <dbReference type="ChEBI" id="CHEBI:86021"/>
        <dbReference type="EC" id="2.5.1.60"/>
    </reaction>
</comment>
<proteinExistence type="inferred from homology"/>
<feature type="compositionally biased region" description="Polar residues" evidence="7">
    <location>
        <begin position="152"/>
        <end position="170"/>
    </location>
</feature>
<dbReference type="EMBL" id="CABFNQ020000644">
    <property type="protein sequence ID" value="CAH0020441.1"/>
    <property type="molecule type" value="Genomic_DNA"/>
</dbReference>
<dbReference type="InterPro" id="IPR002088">
    <property type="entry name" value="Prenyl_trans_a"/>
</dbReference>
<comment type="caution">
    <text evidence="8">The sequence shown here is derived from an EMBL/GenBank/DDBJ whole genome shotgun (WGS) entry which is preliminary data.</text>
</comment>
<comment type="similarity">
    <text evidence="1 6">Belongs to the protein prenyltransferase subunit alpha family.</text>
</comment>
<dbReference type="Gene3D" id="1.25.40.120">
    <property type="entry name" value="Protein prenylyltransferase"/>
    <property type="match status" value="1"/>
</dbReference>
<keyword evidence="9" id="KW-1185">Reference proteome</keyword>
<dbReference type="PANTHER" id="PTHR11129">
    <property type="entry name" value="PROTEIN FARNESYLTRANSFERASE ALPHA SUBUNIT/RAB GERANYLGERANYL TRANSFERASE ALPHA SUBUNIT"/>
    <property type="match status" value="1"/>
</dbReference>
<evidence type="ECO:0000256" key="2">
    <source>
        <dbReference type="ARBA" id="ARBA00022602"/>
    </source>
</evidence>
<dbReference type="GO" id="GO:0097354">
    <property type="term" value="P:prenylation"/>
    <property type="evidence" value="ECO:0007669"/>
    <property type="project" value="UniProtKB-UniRule"/>
</dbReference>
<evidence type="ECO:0000256" key="1">
    <source>
        <dbReference type="ARBA" id="ARBA00006734"/>
    </source>
</evidence>
<name>A0A9N9VEU0_9HYPO</name>
<sequence length="437" mass="49779">MASHGVARASGPRTEEQRKLDLDKIDRYRSLENQVRQKVSFHRTICALPTHPASPGLSRRAHLLDRPGRANGSTPQAANQSFSEETFQLTSKLLRINPEYYTVWNVRRRCLISGLLSGPLPGSSPSKVLPSSSATDTPTTSSDASLASSSTKIQQLPDSRTTGNNGTTPESWAGDLDTIKSELAFTIPLLMEFPKCYWIWQYRLWILDQAVERLPVSVSRRIWEEELGLVSKMLHRDTRNFHAWGYRRHVVTKLESSTLNGSSMTEPEFAYTTSKINADLSNFSAWHSRSQLIPRLLNERKADQAARKDFLEKELNVVREGLNVGPEDQSLWFYHQYLITNILETPGDQTIAPELTDEERKSYIESEIVEIKDLLEDYEDIKWIYEALLEYTLAIDKLTKAAPSSHQDLSSWLGKLRTLDPMRAGRWSDLEKQWSQA</sequence>
<evidence type="ECO:0000256" key="7">
    <source>
        <dbReference type="SAM" id="MobiDB-lite"/>
    </source>
</evidence>
<feature type="region of interest" description="Disordered" evidence="7">
    <location>
        <begin position="50"/>
        <end position="83"/>
    </location>
</feature>
<gene>
    <name evidence="8" type="ORF">CRHIZ90672A_00016444</name>
</gene>
<evidence type="ECO:0000256" key="4">
    <source>
        <dbReference type="ARBA" id="ARBA00022737"/>
    </source>
</evidence>
<dbReference type="OrthoDB" id="1658at2759"/>
<keyword evidence="3 6" id="KW-0808">Transferase</keyword>
<dbReference type="Proteomes" id="UP000696573">
    <property type="component" value="Unassembled WGS sequence"/>
</dbReference>
<evidence type="ECO:0000256" key="3">
    <source>
        <dbReference type="ARBA" id="ARBA00022679"/>
    </source>
</evidence>
<feature type="region of interest" description="Disordered" evidence="7">
    <location>
        <begin position="121"/>
        <end position="173"/>
    </location>
</feature>
<dbReference type="SUPFAM" id="SSF48439">
    <property type="entry name" value="Protein prenylyltransferase"/>
    <property type="match status" value="1"/>
</dbReference>
<dbReference type="Pfam" id="PF01239">
    <property type="entry name" value="PPTA"/>
    <property type="match status" value="4"/>
</dbReference>
<reference evidence="8" key="1">
    <citation type="submission" date="2021-10" db="EMBL/GenBank/DDBJ databases">
        <authorList>
            <person name="Piombo E."/>
        </authorList>
    </citation>
    <scope>NUCLEOTIDE SEQUENCE</scope>
</reference>
<dbReference type="PANTHER" id="PTHR11129:SF2">
    <property type="entry name" value="GERANYLGERANYL TRANSFERASE TYPE-2 SUBUNIT ALPHA"/>
    <property type="match status" value="1"/>
</dbReference>